<dbReference type="SUPFAM" id="SSF46689">
    <property type="entry name" value="Homeodomain-like"/>
    <property type="match status" value="1"/>
</dbReference>
<dbReference type="Proteomes" id="UP000306192">
    <property type="component" value="Unassembled WGS sequence"/>
</dbReference>
<name>A0A4T2BHP5_9MICO</name>
<evidence type="ECO:0000256" key="2">
    <source>
        <dbReference type="PROSITE-ProRule" id="PRU00335"/>
    </source>
</evidence>
<dbReference type="OrthoDB" id="3193022at2"/>
<feature type="DNA-binding region" description="H-T-H motif" evidence="2">
    <location>
        <begin position="29"/>
        <end position="48"/>
    </location>
</feature>
<protein>
    <submittedName>
        <fullName evidence="4">TetR/AcrR family transcriptional regulator</fullName>
    </submittedName>
</protein>
<evidence type="ECO:0000313" key="4">
    <source>
        <dbReference type="EMBL" id="TIH30219.1"/>
    </source>
</evidence>
<sequence>MDARQRRSREKLSHAILDLASARPANEVLASEVASYAGVNRSTFYDHAASPTALLEAVLREQLDALRELHLSGADPQHAGAAIAAVTRAVLLHVEEHSAVYLLGLSETSGSASLHPMLTAHFEASIRLLLEQHTIVIADHYENSAPGAQPNPRDDGLLSQMATRMIADGSVGAITAWLRSPQPHDVDAFLGAYRQLLPEWFPLVA</sequence>
<evidence type="ECO:0000256" key="1">
    <source>
        <dbReference type="ARBA" id="ARBA00023125"/>
    </source>
</evidence>
<gene>
    <name evidence="4" type="ORF">D4765_17425</name>
</gene>
<proteinExistence type="predicted"/>
<evidence type="ECO:0000259" key="3">
    <source>
        <dbReference type="PROSITE" id="PS50977"/>
    </source>
</evidence>
<reference evidence="4 5" key="1">
    <citation type="journal article" date="2019" name="Microorganisms">
        <title>Systematic Affiliation and Genome Analysis of Subtercola vilae DB165(T) with Particular Emphasis on Cold Adaptation of an Isolate from a High-Altitude Cold Volcano Lake.</title>
        <authorList>
            <person name="Villalobos A.S."/>
            <person name="Wiese J."/>
            <person name="Imhoff J.F."/>
            <person name="Dorador C."/>
            <person name="Keller A."/>
            <person name="Hentschel U."/>
        </authorList>
    </citation>
    <scope>NUCLEOTIDE SEQUENCE [LARGE SCALE GENOMIC DNA]</scope>
    <source>
        <strain evidence="4 5">DB165</strain>
    </source>
</reference>
<keyword evidence="1 2" id="KW-0238">DNA-binding</keyword>
<dbReference type="InterPro" id="IPR001647">
    <property type="entry name" value="HTH_TetR"/>
</dbReference>
<evidence type="ECO:0000313" key="5">
    <source>
        <dbReference type="Proteomes" id="UP000306192"/>
    </source>
</evidence>
<feature type="domain" description="HTH tetR-type" evidence="3">
    <location>
        <begin position="6"/>
        <end position="66"/>
    </location>
</feature>
<comment type="caution">
    <text evidence="4">The sequence shown here is derived from an EMBL/GenBank/DDBJ whole genome shotgun (WGS) entry which is preliminary data.</text>
</comment>
<dbReference type="InterPro" id="IPR009057">
    <property type="entry name" value="Homeodomain-like_sf"/>
</dbReference>
<organism evidence="4 5">
    <name type="scientific">Subtercola vilae</name>
    <dbReference type="NCBI Taxonomy" id="2056433"/>
    <lineage>
        <taxon>Bacteria</taxon>
        <taxon>Bacillati</taxon>
        <taxon>Actinomycetota</taxon>
        <taxon>Actinomycetes</taxon>
        <taxon>Micrococcales</taxon>
        <taxon>Microbacteriaceae</taxon>
        <taxon>Subtercola</taxon>
    </lineage>
</organism>
<dbReference type="Gene3D" id="1.10.357.10">
    <property type="entry name" value="Tetracycline Repressor, domain 2"/>
    <property type="match status" value="1"/>
</dbReference>
<dbReference type="EMBL" id="QYRT01000054">
    <property type="protein sequence ID" value="TIH30219.1"/>
    <property type="molecule type" value="Genomic_DNA"/>
</dbReference>
<accession>A0A4T2BHP5</accession>
<dbReference type="PROSITE" id="PS50977">
    <property type="entry name" value="HTH_TETR_2"/>
    <property type="match status" value="1"/>
</dbReference>
<keyword evidence="5" id="KW-1185">Reference proteome</keyword>
<dbReference type="RefSeq" id="WP_136643580.1">
    <property type="nucleotide sequence ID" value="NZ_QYRT01000054.1"/>
</dbReference>
<dbReference type="AlphaFoldDB" id="A0A4T2BHP5"/>
<dbReference type="GO" id="GO:0003677">
    <property type="term" value="F:DNA binding"/>
    <property type="evidence" value="ECO:0007669"/>
    <property type="project" value="UniProtKB-UniRule"/>
</dbReference>